<comment type="caution">
    <text evidence="1">The sequence shown here is derived from an EMBL/GenBank/DDBJ whole genome shotgun (WGS) entry which is preliminary data.</text>
</comment>
<keyword evidence="2" id="KW-1185">Reference proteome</keyword>
<dbReference type="Proteomes" id="UP001054945">
    <property type="component" value="Unassembled WGS sequence"/>
</dbReference>
<organism evidence="1 2">
    <name type="scientific">Caerostris extrusa</name>
    <name type="common">Bark spider</name>
    <name type="synonym">Caerostris bankana</name>
    <dbReference type="NCBI Taxonomy" id="172846"/>
    <lineage>
        <taxon>Eukaryota</taxon>
        <taxon>Metazoa</taxon>
        <taxon>Ecdysozoa</taxon>
        <taxon>Arthropoda</taxon>
        <taxon>Chelicerata</taxon>
        <taxon>Arachnida</taxon>
        <taxon>Araneae</taxon>
        <taxon>Araneomorphae</taxon>
        <taxon>Entelegynae</taxon>
        <taxon>Araneoidea</taxon>
        <taxon>Araneidae</taxon>
        <taxon>Caerostris</taxon>
    </lineage>
</organism>
<evidence type="ECO:0000313" key="1">
    <source>
        <dbReference type="EMBL" id="GIX88030.1"/>
    </source>
</evidence>
<accession>A0AAV4NST0</accession>
<dbReference type="EMBL" id="BPLR01021285">
    <property type="protein sequence ID" value="GIX88030.1"/>
    <property type="molecule type" value="Genomic_DNA"/>
</dbReference>
<sequence length="118" mass="13595">MICTIIFFLPYLKYGPQPPHSAKKRINKPPSFKNIHLITINTGKPIVDQLLVYPTIEQNFDNCLKPTVIFREYHAPINYTASQTIPDIAVELRNPTIDELLTYPTIGQLLYLKAYHLI</sequence>
<gene>
    <name evidence="1" type="ORF">CEXT_530271</name>
</gene>
<protein>
    <submittedName>
        <fullName evidence="1">Uncharacterized protein</fullName>
    </submittedName>
</protein>
<proteinExistence type="predicted"/>
<evidence type="ECO:0000313" key="2">
    <source>
        <dbReference type="Proteomes" id="UP001054945"/>
    </source>
</evidence>
<dbReference type="AlphaFoldDB" id="A0AAV4NST0"/>
<name>A0AAV4NST0_CAEEX</name>
<reference evidence="1 2" key="1">
    <citation type="submission" date="2021-06" db="EMBL/GenBank/DDBJ databases">
        <title>Caerostris extrusa draft genome.</title>
        <authorList>
            <person name="Kono N."/>
            <person name="Arakawa K."/>
        </authorList>
    </citation>
    <scope>NUCLEOTIDE SEQUENCE [LARGE SCALE GENOMIC DNA]</scope>
</reference>